<sequence length="284" mass="28735">MASVTSAVGASVASAVAAASMSAAGVMNSAASLVRQAQAEATAVRTEANSQVQQAQGAAVSVTQAALAVVGGVVGSSLLTIAAFVLVARYKKRAQQRRTPTRFAVRGSMIKSSPNFNTTNNNNTAVALPYKLSDYDAESNYDNGDNRPSTPPSMNANRYPTDVKPPGPALLGRSNSAGSAAGVGIATSYYSPGIGARNMTGDGRGGVFQLKDPPRGAGAGKFALFPRSRGELGSPQATNTATPVPSTGGGKVPSLDTWLRAGTTVSPFGTLQKGDKGPGEEKTG</sequence>
<dbReference type="Proteomes" id="UP001270362">
    <property type="component" value="Unassembled WGS sequence"/>
</dbReference>
<feature type="region of interest" description="Disordered" evidence="1">
    <location>
        <begin position="137"/>
        <end position="159"/>
    </location>
</feature>
<keyword evidence="2" id="KW-1133">Transmembrane helix</keyword>
<gene>
    <name evidence="3" type="ORF">B0T22DRAFT_469885</name>
</gene>
<dbReference type="AlphaFoldDB" id="A0AAE0X3K0"/>
<protein>
    <recommendedName>
        <fullName evidence="5">Transmembrane protein</fullName>
    </recommendedName>
</protein>
<evidence type="ECO:0000256" key="1">
    <source>
        <dbReference type="SAM" id="MobiDB-lite"/>
    </source>
</evidence>
<reference evidence="3" key="2">
    <citation type="submission" date="2023-06" db="EMBL/GenBank/DDBJ databases">
        <authorList>
            <consortium name="Lawrence Berkeley National Laboratory"/>
            <person name="Haridas S."/>
            <person name="Hensen N."/>
            <person name="Bonometti L."/>
            <person name="Westerberg I."/>
            <person name="Brannstrom I.O."/>
            <person name="Guillou S."/>
            <person name="Cros-Aarteil S."/>
            <person name="Calhoun S."/>
            <person name="Kuo A."/>
            <person name="Mondo S."/>
            <person name="Pangilinan J."/>
            <person name="Riley R."/>
            <person name="Labutti K."/>
            <person name="Andreopoulos B."/>
            <person name="Lipzen A."/>
            <person name="Chen C."/>
            <person name="Yanf M."/>
            <person name="Daum C."/>
            <person name="Ng V."/>
            <person name="Clum A."/>
            <person name="Steindorff A."/>
            <person name="Ohm R."/>
            <person name="Martin F."/>
            <person name="Silar P."/>
            <person name="Natvig D."/>
            <person name="Lalanne C."/>
            <person name="Gautier V."/>
            <person name="Ament-Velasquez S.L."/>
            <person name="Kruys A."/>
            <person name="Hutchinson M.I."/>
            <person name="Powell A.J."/>
            <person name="Barry K."/>
            <person name="Miller A.N."/>
            <person name="Grigoriev I.V."/>
            <person name="Debuchy R."/>
            <person name="Gladieux P."/>
            <person name="Thoren M.H."/>
            <person name="Johannesson H."/>
        </authorList>
    </citation>
    <scope>NUCLEOTIDE SEQUENCE</scope>
    <source>
        <strain evidence="3">CBS 314.62</strain>
    </source>
</reference>
<proteinExistence type="predicted"/>
<keyword evidence="2" id="KW-0812">Transmembrane</keyword>
<feature type="transmembrane region" description="Helical" evidence="2">
    <location>
        <begin position="65"/>
        <end position="88"/>
    </location>
</feature>
<feature type="region of interest" description="Disordered" evidence="1">
    <location>
        <begin position="99"/>
        <end position="123"/>
    </location>
</feature>
<feature type="region of interest" description="Disordered" evidence="1">
    <location>
        <begin position="228"/>
        <end position="284"/>
    </location>
</feature>
<keyword evidence="4" id="KW-1185">Reference proteome</keyword>
<evidence type="ECO:0008006" key="5">
    <source>
        <dbReference type="Google" id="ProtNLM"/>
    </source>
</evidence>
<evidence type="ECO:0000313" key="4">
    <source>
        <dbReference type="Proteomes" id="UP001270362"/>
    </source>
</evidence>
<comment type="caution">
    <text evidence="3">The sequence shown here is derived from an EMBL/GenBank/DDBJ whole genome shotgun (WGS) entry which is preliminary data.</text>
</comment>
<feature type="compositionally biased region" description="Polar residues" evidence="1">
    <location>
        <begin position="140"/>
        <end position="158"/>
    </location>
</feature>
<feature type="compositionally biased region" description="Polar residues" evidence="1">
    <location>
        <begin position="235"/>
        <end position="245"/>
    </location>
</feature>
<organism evidence="3 4">
    <name type="scientific">Podospora appendiculata</name>
    <dbReference type="NCBI Taxonomy" id="314037"/>
    <lineage>
        <taxon>Eukaryota</taxon>
        <taxon>Fungi</taxon>
        <taxon>Dikarya</taxon>
        <taxon>Ascomycota</taxon>
        <taxon>Pezizomycotina</taxon>
        <taxon>Sordariomycetes</taxon>
        <taxon>Sordariomycetidae</taxon>
        <taxon>Sordariales</taxon>
        <taxon>Podosporaceae</taxon>
        <taxon>Podospora</taxon>
    </lineage>
</organism>
<accession>A0AAE0X3K0</accession>
<dbReference type="EMBL" id="JAULSO010000004">
    <property type="protein sequence ID" value="KAK3684217.1"/>
    <property type="molecule type" value="Genomic_DNA"/>
</dbReference>
<evidence type="ECO:0000256" key="2">
    <source>
        <dbReference type="SAM" id="Phobius"/>
    </source>
</evidence>
<reference evidence="3" key="1">
    <citation type="journal article" date="2023" name="Mol. Phylogenet. Evol.">
        <title>Genome-scale phylogeny and comparative genomics of the fungal order Sordariales.</title>
        <authorList>
            <person name="Hensen N."/>
            <person name="Bonometti L."/>
            <person name="Westerberg I."/>
            <person name="Brannstrom I.O."/>
            <person name="Guillou S."/>
            <person name="Cros-Aarteil S."/>
            <person name="Calhoun S."/>
            <person name="Haridas S."/>
            <person name="Kuo A."/>
            <person name="Mondo S."/>
            <person name="Pangilinan J."/>
            <person name="Riley R."/>
            <person name="LaButti K."/>
            <person name="Andreopoulos B."/>
            <person name="Lipzen A."/>
            <person name="Chen C."/>
            <person name="Yan M."/>
            <person name="Daum C."/>
            <person name="Ng V."/>
            <person name="Clum A."/>
            <person name="Steindorff A."/>
            <person name="Ohm R.A."/>
            <person name="Martin F."/>
            <person name="Silar P."/>
            <person name="Natvig D.O."/>
            <person name="Lalanne C."/>
            <person name="Gautier V."/>
            <person name="Ament-Velasquez S.L."/>
            <person name="Kruys A."/>
            <person name="Hutchinson M.I."/>
            <person name="Powell A.J."/>
            <person name="Barry K."/>
            <person name="Miller A.N."/>
            <person name="Grigoriev I.V."/>
            <person name="Debuchy R."/>
            <person name="Gladieux P."/>
            <person name="Hiltunen Thoren M."/>
            <person name="Johannesson H."/>
        </authorList>
    </citation>
    <scope>NUCLEOTIDE SEQUENCE</scope>
    <source>
        <strain evidence="3">CBS 314.62</strain>
    </source>
</reference>
<keyword evidence="2" id="KW-0472">Membrane</keyword>
<name>A0AAE0X3K0_9PEZI</name>
<evidence type="ECO:0000313" key="3">
    <source>
        <dbReference type="EMBL" id="KAK3684217.1"/>
    </source>
</evidence>
<feature type="compositionally biased region" description="Basic and acidic residues" evidence="1">
    <location>
        <begin position="273"/>
        <end position="284"/>
    </location>
</feature>